<proteinExistence type="predicted"/>
<name>A0A8J3ZXW4_9ACTN</name>
<feature type="region of interest" description="Disordered" evidence="1">
    <location>
        <begin position="1"/>
        <end position="89"/>
    </location>
</feature>
<dbReference type="EMBL" id="BOPH01000086">
    <property type="protein sequence ID" value="GIJ71208.1"/>
    <property type="molecule type" value="Genomic_DNA"/>
</dbReference>
<keyword evidence="3" id="KW-1185">Reference proteome</keyword>
<dbReference type="AlphaFoldDB" id="A0A8J3ZXW4"/>
<evidence type="ECO:0000313" key="2">
    <source>
        <dbReference type="EMBL" id="GIJ71208.1"/>
    </source>
</evidence>
<organism evidence="2 3">
    <name type="scientific">Virgisporangium ochraceum</name>
    <dbReference type="NCBI Taxonomy" id="65505"/>
    <lineage>
        <taxon>Bacteria</taxon>
        <taxon>Bacillati</taxon>
        <taxon>Actinomycetota</taxon>
        <taxon>Actinomycetes</taxon>
        <taxon>Micromonosporales</taxon>
        <taxon>Micromonosporaceae</taxon>
        <taxon>Virgisporangium</taxon>
    </lineage>
</organism>
<protein>
    <submittedName>
        <fullName evidence="2">Uncharacterized protein</fullName>
    </submittedName>
</protein>
<sequence>MDELTSIGSHPARPVAVAGSGSRRSTTYVTPTATRPTTTATTSGNRARFPVPTPIGELRSRPMEPRILTGPHNSGRTACPRTFIGTLSA</sequence>
<accession>A0A8J3ZXW4</accession>
<evidence type="ECO:0000256" key="1">
    <source>
        <dbReference type="SAM" id="MobiDB-lite"/>
    </source>
</evidence>
<evidence type="ECO:0000313" key="3">
    <source>
        <dbReference type="Proteomes" id="UP000635606"/>
    </source>
</evidence>
<reference evidence="2" key="1">
    <citation type="submission" date="2021-01" db="EMBL/GenBank/DDBJ databases">
        <title>Whole genome shotgun sequence of Virgisporangium ochraceum NBRC 16418.</title>
        <authorList>
            <person name="Komaki H."/>
            <person name="Tamura T."/>
        </authorList>
    </citation>
    <scope>NUCLEOTIDE SEQUENCE</scope>
    <source>
        <strain evidence="2">NBRC 16418</strain>
    </source>
</reference>
<feature type="compositionally biased region" description="Low complexity" evidence="1">
    <location>
        <begin position="24"/>
        <end position="43"/>
    </location>
</feature>
<gene>
    <name evidence="2" type="ORF">Voc01_061250</name>
</gene>
<dbReference type="Proteomes" id="UP000635606">
    <property type="component" value="Unassembled WGS sequence"/>
</dbReference>
<comment type="caution">
    <text evidence="2">The sequence shown here is derived from an EMBL/GenBank/DDBJ whole genome shotgun (WGS) entry which is preliminary data.</text>
</comment>